<gene>
    <name evidence="5" type="primary">gldM</name>
    <name evidence="5" type="ORF">FPE01S_04_03640</name>
</gene>
<reference evidence="5 6" key="1">
    <citation type="submission" date="2015-04" db="EMBL/GenBank/DDBJ databases">
        <title>Whole genome shotgun sequence of Flavihumibacter petaseus NBRC 106054.</title>
        <authorList>
            <person name="Miyazawa S."/>
            <person name="Hosoyama A."/>
            <person name="Hashimoto M."/>
            <person name="Noguchi M."/>
            <person name="Tsuchikane K."/>
            <person name="Ohji S."/>
            <person name="Yamazoe A."/>
            <person name="Ichikawa N."/>
            <person name="Kimura A."/>
            <person name="Fujita N."/>
        </authorList>
    </citation>
    <scope>NUCLEOTIDE SEQUENCE [LARGE SCALE GENOMIC DNA]</scope>
    <source>
        <strain evidence="5 6">NBRC 106054</strain>
    </source>
</reference>
<comment type="caution">
    <text evidence="5">The sequence shown here is derived from an EMBL/GenBank/DDBJ whole genome shotgun (WGS) entry which is preliminary data.</text>
</comment>
<dbReference type="InterPro" id="IPR019859">
    <property type="entry name" value="Motility-assoc_prot_GldM"/>
</dbReference>
<dbReference type="InterPro" id="IPR022719">
    <property type="entry name" value="Motility-assoc_prot_GldM_C"/>
</dbReference>
<organism evidence="5 6">
    <name type="scientific">Flavihumibacter petaseus NBRC 106054</name>
    <dbReference type="NCBI Taxonomy" id="1220578"/>
    <lineage>
        <taxon>Bacteria</taxon>
        <taxon>Pseudomonadati</taxon>
        <taxon>Bacteroidota</taxon>
        <taxon>Chitinophagia</taxon>
        <taxon>Chitinophagales</taxon>
        <taxon>Chitinophagaceae</taxon>
        <taxon>Flavihumibacter</taxon>
    </lineage>
</organism>
<feature type="domain" description="Gliding motility-associated protein GldM first immunoglobulin-like" evidence="3">
    <location>
        <begin position="227"/>
        <end position="321"/>
    </location>
</feature>
<sequence>MALPKEPRQKMINMMYLVLTALLALNVSSEILNAFKTVNNSITTANAVVDKKNASIFEAFKEALSDPKTAENANKWFPKAQEAQKLSDDLSNYINDLKTRLKKEAKGENIGTPEEKFSEDNLDAATRMLVEGKDGVELENRLKAFKTNLLNVIPEDQRAAIEKSLPLDLSIPKSQTGSTTSKEWKSAYFHMTPTIAALTILSKFQNDVKNSEAIVVDHFYQQIGKVKFKLDKFEAFASQNSQYLMPGQELVITSGIGAFSTEALPSVTVNGAKVTTNPDGSAIYKTTVNGAGEHTVKVVVAYKDPNTGEDKTTTKDVTYTVGVPSGASVFLEKMNVVYMAVDNPVMVSAGSAGKEKMNVSFTNGTISPAGGDRYIIKPSKMGPGELKVTVDGKTTSFPLRCKNLPDPTATVGNSRGGSMGAAQFKAMGGVLAKLLDSEFEAKYDVLSYVVGANGGAFQVYRQAPNDGARWTGSAAQIISMATPGSSIFFDQIRVKGPDGKVRELPGIFFNLK</sequence>
<dbReference type="InterPro" id="IPR048405">
    <property type="entry name" value="GldM_Ig-like-1"/>
</dbReference>
<dbReference type="EMBL" id="BBWV01000004">
    <property type="protein sequence ID" value="GAO45121.1"/>
    <property type="molecule type" value="Genomic_DNA"/>
</dbReference>
<dbReference type="OrthoDB" id="1490890at2"/>
<evidence type="ECO:0000313" key="5">
    <source>
        <dbReference type="EMBL" id="GAO45121.1"/>
    </source>
</evidence>
<evidence type="ECO:0000259" key="4">
    <source>
        <dbReference type="Pfam" id="PF21602"/>
    </source>
</evidence>
<evidence type="ECO:0000259" key="2">
    <source>
        <dbReference type="Pfam" id="PF12081"/>
    </source>
</evidence>
<dbReference type="RefSeq" id="WP_046371091.1">
    <property type="nucleotide sequence ID" value="NZ_BBWV01000004.1"/>
</dbReference>
<dbReference type="AlphaFoldDB" id="A0A0E9N5Z8"/>
<dbReference type="InterPro" id="IPR048406">
    <property type="entry name" value="GldM_Ig-like-2"/>
</dbReference>
<evidence type="ECO:0000259" key="1">
    <source>
        <dbReference type="Pfam" id="PF12080"/>
    </source>
</evidence>
<dbReference type="InterPro" id="IPR022720">
    <property type="entry name" value="Motility-assoc_prot_GldM_N"/>
</dbReference>
<feature type="domain" description="Gliding motility-associated protein GldM second immunoglobulin-like" evidence="4">
    <location>
        <begin position="329"/>
        <end position="393"/>
    </location>
</feature>
<name>A0A0E9N5Z8_9BACT</name>
<dbReference type="Pfam" id="PF21602">
    <property type="entry name" value="GldM_3rd"/>
    <property type="match status" value="1"/>
</dbReference>
<feature type="domain" description="Gliding motility-associated protein GldM C-terminal" evidence="1">
    <location>
        <begin position="405"/>
        <end position="508"/>
    </location>
</feature>
<dbReference type="Proteomes" id="UP000033121">
    <property type="component" value="Unassembled WGS sequence"/>
</dbReference>
<dbReference type="Pfam" id="PF12081">
    <property type="entry name" value="GldM_1st"/>
    <property type="match status" value="1"/>
</dbReference>
<protein>
    <submittedName>
        <fullName evidence="5">Gliding motility-associated protein GldM</fullName>
    </submittedName>
</protein>
<evidence type="ECO:0000259" key="3">
    <source>
        <dbReference type="Pfam" id="PF21601"/>
    </source>
</evidence>
<dbReference type="STRING" id="1220578.FPE01S_04_03640"/>
<accession>A0A0E9N5Z8</accession>
<feature type="domain" description="Gliding motility-associated protein GldM N-terminal" evidence="2">
    <location>
        <begin position="30"/>
        <end position="220"/>
    </location>
</feature>
<dbReference type="Pfam" id="PF12080">
    <property type="entry name" value="GldM_4th"/>
    <property type="match status" value="1"/>
</dbReference>
<proteinExistence type="predicted"/>
<dbReference type="NCBIfam" id="TIGR03517">
    <property type="entry name" value="GldM_gliding"/>
    <property type="match status" value="1"/>
</dbReference>
<dbReference type="Pfam" id="PF21601">
    <property type="entry name" value="GldM_2nd"/>
    <property type="match status" value="1"/>
</dbReference>
<keyword evidence="6" id="KW-1185">Reference proteome</keyword>
<evidence type="ECO:0000313" key="6">
    <source>
        <dbReference type="Proteomes" id="UP000033121"/>
    </source>
</evidence>